<feature type="transmembrane region" description="Helical" evidence="1">
    <location>
        <begin position="7"/>
        <end position="25"/>
    </location>
</feature>
<dbReference type="GO" id="GO:0016301">
    <property type="term" value="F:kinase activity"/>
    <property type="evidence" value="ECO:0007669"/>
    <property type="project" value="UniProtKB-KW"/>
</dbReference>
<feature type="transmembrane region" description="Helical" evidence="1">
    <location>
        <begin position="80"/>
        <end position="99"/>
    </location>
</feature>
<proteinExistence type="predicted"/>
<dbReference type="InterPro" id="IPR038750">
    <property type="entry name" value="YczE/YyaS-like"/>
</dbReference>
<name>A0A9D1VX56_9FIRM</name>
<dbReference type="Gene3D" id="3.40.50.300">
    <property type="entry name" value="P-loop containing nucleotide triphosphate hydrolases"/>
    <property type="match status" value="1"/>
</dbReference>
<organism evidence="2 3">
    <name type="scientific">Candidatus Mediterraneibacter caccavium</name>
    <dbReference type="NCBI Taxonomy" id="2838661"/>
    <lineage>
        <taxon>Bacteria</taxon>
        <taxon>Bacillati</taxon>
        <taxon>Bacillota</taxon>
        <taxon>Clostridia</taxon>
        <taxon>Lachnospirales</taxon>
        <taxon>Lachnospiraceae</taxon>
        <taxon>Mediterraneibacter</taxon>
    </lineage>
</organism>
<feature type="transmembrane region" description="Helical" evidence="1">
    <location>
        <begin position="180"/>
        <end position="199"/>
    </location>
</feature>
<keyword evidence="2" id="KW-0418">Kinase</keyword>
<evidence type="ECO:0000313" key="2">
    <source>
        <dbReference type="EMBL" id="HIX48726.1"/>
    </source>
</evidence>
<comment type="caution">
    <text evidence="2">The sequence shown here is derived from an EMBL/GenBank/DDBJ whole genome shotgun (WGS) entry which is preliminary data.</text>
</comment>
<dbReference type="SUPFAM" id="SSF52540">
    <property type="entry name" value="P-loop containing nucleoside triphosphate hydrolases"/>
    <property type="match status" value="1"/>
</dbReference>
<evidence type="ECO:0000313" key="3">
    <source>
        <dbReference type="Proteomes" id="UP000824243"/>
    </source>
</evidence>
<keyword evidence="1" id="KW-1133">Transmembrane helix</keyword>
<dbReference type="EMBL" id="DXFA01000120">
    <property type="protein sequence ID" value="HIX48726.1"/>
    <property type="molecule type" value="Genomic_DNA"/>
</dbReference>
<reference evidence="2" key="1">
    <citation type="journal article" date="2021" name="PeerJ">
        <title>Extensive microbial diversity within the chicken gut microbiome revealed by metagenomics and culture.</title>
        <authorList>
            <person name="Gilroy R."/>
            <person name="Ravi A."/>
            <person name="Getino M."/>
            <person name="Pursley I."/>
            <person name="Horton D.L."/>
            <person name="Alikhan N.F."/>
            <person name="Baker D."/>
            <person name="Gharbi K."/>
            <person name="Hall N."/>
            <person name="Watson M."/>
            <person name="Adriaenssens E.M."/>
            <person name="Foster-Nyarko E."/>
            <person name="Jarju S."/>
            <person name="Secka A."/>
            <person name="Antonio M."/>
            <person name="Oren A."/>
            <person name="Chaudhuri R.R."/>
            <person name="La Ragione R."/>
            <person name="Hildebrand F."/>
            <person name="Pallen M.J."/>
        </authorList>
    </citation>
    <scope>NUCLEOTIDE SEQUENCE</scope>
    <source>
        <strain evidence="2">ChiSjej5B23-15282</strain>
    </source>
</reference>
<keyword evidence="1" id="KW-0812">Transmembrane</keyword>
<feature type="transmembrane region" description="Helical" evidence="1">
    <location>
        <begin position="105"/>
        <end position="124"/>
    </location>
</feature>
<dbReference type="Pfam" id="PF19700">
    <property type="entry name" value="DUF6198"/>
    <property type="match status" value="1"/>
</dbReference>
<accession>A0A9D1VX56</accession>
<feature type="transmembrane region" description="Helical" evidence="1">
    <location>
        <begin position="156"/>
        <end position="174"/>
    </location>
</feature>
<dbReference type="AlphaFoldDB" id="A0A9D1VX56"/>
<dbReference type="PANTHER" id="PTHR40078">
    <property type="entry name" value="INTEGRAL MEMBRANE PROTEIN-RELATED"/>
    <property type="match status" value="1"/>
</dbReference>
<sequence>MEKLKRYIVFLIGLFINSLGVSLITKADLGTSPISSIPYVLSLNFPFTLGQFTIAFSLLLILIQLVILRRNFKAEHLLQIPISILFGYFIDLTMVMLFFVDPQTYLSSVVYLLIGCVILGFGVYTEVLADVAMLPGESFVRAVSSTWKTEFGSTKVAFDVSLAVIAAVLSLLFAHRLDGVREGTIIAALLVGFIARLFGRRLAFLGPRLFHTNEKSSDGQTAAASVSADISISAGSSVLDGSSVSADDKAPAPYKVIVIGRQYGSGGHDIGKELAEKLGFAFYDNEIIQMTAGSTGYTPKFVQEHEENITNSFLYDLVSQMYIYSDTREAPRDAIFESEGEVIRSLADQGNCVILGRCADYFLRDRQDCLKVYLHAPEDYRVKRIMDTEDLSEEDARRKVRRMDRRRSDNYHYYTRRIWGHSGNYDLTIDTGIGAEAVEEIICRTLELKH</sequence>
<keyword evidence="2" id="KW-0808">Transferase</keyword>
<keyword evidence="1" id="KW-0472">Membrane</keyword>
<dbReference type="Pfam" id="PF13189">
    <property type="entry name" value="Cytidylate_kin2"/>
    <property type="match status" value="1"/>
</dbReference>
<protein>
    <submittedName>
        <fullName evidence="2">Cytidylate kinase family protein</fullName>
    </submittedName>
</protein>
<feature type="transmembrane region" description="Helical" evidence="1">
    <location>
        <begin position="45"/>
        <end position="68"/>
    </location>
</feature>
<gene>
    <name evidence="2" type="ORF">H9981_06920</name>
</gene>
<dbReference type="Proteomes" id="UP000824243">
    <property type="component" value="Unassembled WGS sequence"/>
</dbReference>
<evidence type="ECO:0000256" key="1">
    <source>
        <dbReference type="SAM" id="Phobius"/>
    </source>
</evidence>
<reference evidence="2" key="2">
    <citation type="submission" date="2021-04" db="EMBL/GenBank/DDBJ databases">
        <authorList>
            <person name="Gilroy R."/>
        </authorList>
    </citation>
    <scope>NUCLEOTIDE SEQUENCE</scope>
    <source>
        <strain evidence="2">ChiSjej5B23-15282</strain>
    </source>
</reference>
<dbReference type="InterPro" id="IPR027417">
    <property type="entry name" value="P-loop_NTPase"/>
</dbReference>
<dbReference type="PANTHER" id="PTHR40078:SF1">
    <property type="entry name" value="INTEGRAL MEMBRANE PROTEIN"/>
    <property type="match status" value="1"/>
</dbReference>